<sequence length="72" mass="7639">MTDEDSDAEDRGTHHQPDPNSSGLEDHFWLVLLALIVLVCFVIGFMNADTGPANQANKSVSVAVNAVARSGS</sequence>
<keyword evidence="2" id="KW-0472">Membrane</keyword>
<gene>
    <name evidence="3" type="ORF">AB0A88_37665</name>
</gene>
<reference evidence="3 4" key="1">
    <citation type="submission" date="2024-06" db="EMBL/GenBank/DDBJ databases">
        <title>The Natural Products Discovery Center: Release of the First 8490 Sequenced Strains for Exploring Actinobacteria Biosynthetic Diversity.</title>
        <authorList>
            <person name="Kalkreuter E."/>
            <person name="Kautsar S.A."/>
            <person name="Yang D."/>
            <person name="Bader C.D."/>
            <person name="Teijaro C.N."/>
            <person name="Fluegel L."/>
            <person name="Davis C.M."/>
            <person name="Simpson J.R."/>
            <person name="Lauterbach L."/>
            <person name="Steele A.D."/>
            <person name="Gui C."/>
            <person name="Meng S."/>
            <person name="Li G."/>
            <person name="Viehrig K."/>
            <person name="Ye F."/>
            <person name="Su P."/>
            <person name="Kiefer A.F."/>
            <person name="Nichols A."/>
            <person name="Cepeda A.J."/>
            <person name="Yan W."/>
            <person name="Fan B."/>
            <person name="Jiang Y."/>
            <person name="Adhikari A."/>
            <person name="Zheng C.-J."/>
            <person name="Schuster L."/>
            <person name="Cowan T.M."/>
            <person name="Smanski M.J."/>
            <person name="Chevrette M.G."/>
            <person name="De Carvalho L.P.S."/>
            <person name="Shen B."/>
        </authorList>
    </citation>
    <scope>NUCLEOTIDE SEQUENCE [LARGE SCALE GENOMIC DNA]</scope>
    <source>
        <strain evidence="3 4">NPDC045974</strain>
    </source>
</reference>
<feature type="transmembrane region" description="Helical" evidence="2">
    <location>
        <begin position="28"/>
        <end position="48"/>
    </location>
</feature>
<dbReference type="Proteomes" id="UP001551329">
    <property type="component" value="Unassembled WGS sequence"/>
</dbReference>
<organism evidence="3 4">
    <name type="scientific">Streptomyces narbonensis</name>
    <dbReference type="NCBI Taxonomy" id="67333"/>
    <lineage>
        <taxon>Bacteria</taxon>
        <taxon>Bacillati</taxon>
        <taxon>Actinomycetota</taxon>
        <taxon>Actinomycetes</taxon>
        <taxon>Kitasatosporales</taxon>
        <taxon>Streptomycetaceae</taxon>
        <taxon>Streptomyces</taxon>
    </lineage>
</organism>
<comment type="caution">
    <text evidence="3">The sequence shown here is derived from an EMBL/GenBank/DDBJ whole genome shotgun (WGS) entry which is preliminary data.</text>
</comment>
<keyword evidence="2" id="KW-0812">Transmembrane</keyword>
<feature type="region of interest" description="Disordered" evidence="1">
    <location>
        <begin position="1"/>
        <end position="23"/>
    </location>
</feature>
<keyword evidence="2" id="KW-1133">Transmembrane helix</keyword>
<accession>A0ABV3CM02</accession>
<evidence type="ECO:0000313" key="4">
    <source>
        <dbReference type="Proteomes" id="UP001551329"/>
    </source>
</evidence>
<name>A0ABV3CM02_9ACTN</name>
<evidence type="ECO:0000313" key="3">
    <source>
        <dbReference type="EMBL" id="MEU7075809.1"/>
    </source>
</evidence>
<keyword evidence="4" id="KW-1185">Reference proteome</keyword>
<proteinExistence type="predicted"/>
<dbReference type="RefSeq" id="WP_358478241.1">
    <property type="nucleotide sequence ID" value="NZ_JBEZAE010000047.1"/>
</dbReference>
<evidence type="ECO:0000256" key="2">
    <source>
        <dbReference type="SAM" id="Phobius"/>
    </source>
</evidence>
<dbReference type="EMBL" id="JBEZAE010000047">
    <property type="protein sequence ID" value="MEU7075809.1"/>
    <property type="molecule type" value="Genomic_DNA"/>
</dbReference>
<evidence type="ECO:0000256" key="1">
    <source>
        <dbReference type="SAM" id="MobiDB-lite"/>
    </source>
</evidence>
<protein>
    <submittedName>
        <fullName evidence="3">Uncharacterized protein</fullName>
    </submittedName>
</protein>